<accession>A0AAP9Y8I1</accession>
<protein>
    <submittedName>
        <fullName evidence="7">RDD family protein</fullName>
    </submittedName>
</protein>
<evidence type="ECO:0000256" key="3">
    <source>
        <dbReference type="ARBA" id="ARBA00022989"/>
    </source>
</evidence>
<reference evidence="7 8" key="1">
    <citation type="submission" date="2020-12" db="EMBL/GenBank/DDBJ databases">
        <title>FDA dAtabase for Regulatory Grade micrObial Sequences (FDA-ARGOS): Supporting development and validation of Infectious Disease Dx tests.</title>
        <authorList>
            <person name="Sproer C."/>
            <person name="Gronow S."/>
            <person name="Severitt S."/>
            <person name="Schroder I."/>
            <person name="Tallon L."/>
            <person name="Sadzewicz L."/>
            <person name="Zhao X."/>
            <person name="Boylan J."/>
            <person name="Ott S."/>
            <person name="Bowen H."/>
            <person name="Vavikolanu K."/>
            <person name="Mehta A."/>
            <person name="Aluvathingal J."/>
            <person name="Nadendla S."/>
            <person name="Lowell S."/>
            <person name="Myers T."/>
            <person name="Yan Y."/>
            <person name="Sichtig H."/>
        </authorList>
    </citation>
    <scope>NUCLEOTIDE SEQUENCE [LARGE SCALE GENOMIC DNA]</scope>
    <source>
        <strain evidence="7 8">FDAARGOS_985</strain>
    </source>
</reference>
<evidence type="ECO:0000256" key="2">
    <source>
        <dbReference type="ARBA" id="ARBA00022692"/>
    </source>
</evidence>
<comment type="subcellular location">
    <subcellularLocation>
        <location evidence="1">Membrane</location>
        <topology evidence="1">Multi-pass membrane protein</topology>
    </subcellularLocation>
</comment>
<name>A0AAP9Y8I1_9ACTO</name>
<keyword evidence="3 5" id="KW-1133">Transmembrane helix</keyword>
<keyword evidence="4 5" id="KW-0472">Membrane</keyword>
<dbReference type="EMBL" id="CP066065">
    <property type="protein sequence ID" value="QQC44085.1"/>
    <property type="molecule type" value="Genomic_DNA"/>
</dbReference>
<dbReference type="PANTHER" id="PTHR38480:SF1">
    <property type="entry name" value="SLR0254 PROTEIN"/>
    <property type="match status" value="1"/>
</dbReference>
<feature type="transmembrane region" description="Helical" evidence="5">
    <location>
        <begin position="67"/>
        <end position="87"/>
    </location>
</feature>
<keyword evidence="2 5" id="KW-0812">Transmembrane</keyword>
<dbReference type="AlphaFoldDB" id="A0AAP9Y8I1"/>
<proteinExistence type="predicted"/>
<dbReference type="Proteomes" id="UP000595220">
    <property type="component" value="Chromosome"/>
</dbReference>
<sequence>MSAPRSHTNDVPGDYVRTGEAVSLDMTPASPPERLAAAFMDCTTYLGAALIITVIAARTWSSGSDSLVRVFFIGVFSSVTFFAPFVVEVATRGRSLGKWAMNLRVVRDDGGAITARHSAVRVSTGILENWLTAGGIACGAELISSQGKRLGDMAAGTMVCSLGSATFFPPLVTPPGLEGWVRTATILPLDNALAAEARAFLGANRSLNKDLRAQVALSLAERLSRRVQTPLPAGLPPEIVIAAVMVARRNREWERETRRRAHSKARFHEATRARFDL</sequence>
<evidence type="ECO:0000256" key="4">
    <source>
        <dbReference type="ARBA" id="ARBA00023136"/>
    </source>
</evidence>
<feature type="domain" description="RDD" evidence="6">
    <location>
        <begin position="29"/>
        <end position="156"/>
    </location>
</feature>
<dbReference type="RefSeq" id="WP_074632940.1">
    <property type="nucleotide sequence ID" value="NZ_CP066065.1"/>
</dbReference>
<evidence type="ECO:0000313" key="8">
    <source>
        <dbReference type="Proteomes" id="UP000595220"/>
    </source>
</evidence>
<dbReference type="Pfam" id="PF06271">
    <property type="entry name" value="RDD"/>
    <property type="match status" value="1"/>
</dbReference>
<evidence type="ECO:0000256" key="1">
    <source>
        <dbReference type="ARBA" id="ARBA00004141"/>
    </source>
</evidence>
<dbReference type="GO" id="GO:0016020">
    <property type="term" value="C:membrane"/>
    <property type="evidence" value="ECO:0007669"/>
    <property type="project" value="UniProtKB-SubCell"/>
</dbReference>
<dbReference type="PANTHER" id="PTHR38480">
    <property type="entry name" value="SLR0254 PROTEIN"/>
    <property type="match status" value="1"/>
</dbReference>
<keyword evidence="8" id="KW-1185">Reference proteome</keyword>
<evidence type="ECO:0000256" key="5">
    <source>
        <dbReference type="SAM" id="Phobius"/>
    </source>
</evidence>
<feature type="transmembrane region" description="Helical" evidence="5">
    <location>
        <begin position="35"/>
        <end position="55"/>
    </location>
</feature>
<gene>
    <name evidence="7" type="ORF">I6H42_01230</name>
</gene>
<evidence type="ECO:0000313" key="7">
    <source>
        <dbReference type="EMBL" id="QQC44085.1"/>
    </source>
</evidence>
<organism evidence="7 8">
    <name type="scientific">Schaalia meyeri</name>
    <dbReference type="NCBI Taxonomy" id="52773"/>
    <lineage>
        <taxon>Bacteria</taxon>
        <taxon>Bacillati</taxon>
        <taxon>Actinomycetota</taxon>
        <taxon>Actinomycetes</taxon>
        <taxon>Actinomycetales</taxon>
        <taxon>Actinomycetaceae</taxon>
        <taxon>Schaalia</taxon>
    </lineage>
</organism>
<evidence type="ECO:0000259" key="6">
    <source>
        <dbReference type="Pfam" id="PF06271"/>
    </source>
</evidence>
<dbReference type="InterPro" id="IPR010432">
    <property type="entry name" value="RDD"/>
</dbReference>